<dbReference type="AlphaFoldDB" id="A0A8H7XWU6"/>
<comment type="caution">
    <text evidence="1">The sequence shown here is derived from an EMBL/GenBank/DDBJ whole genome shotgun (WGS) entry which is preliminary data.</text>
</comment>
<dbReference type="Gene3D" id="3.80.10.10">
    <property type="entry name" value="Ribonuclease Inhibitor"/>
    <property type="match status" value="1"/>
</dbReference>
<gene>
    <name evidence="1" type="ORF">JR316_006919</name>
</gene>
<dbReference type="InterPro" id="IPR032675">
    <property type="entry name" value="LRR_dom_sf"/>
</dbReference>
<evidence type="ECO:0000313" key="1">
    <source>
        <dbReference type="EMBL" id="KAG5168323.1"/>
    </source>
</evidence>
<name>A0A8H7XWU6_PSICU</name>
<organism evidence="1">
    <name type="scientific">Psilocybe cubensis</name>
    <name type="common">Psychedelic mushroom</name>
    <name type="synonym">Stropharia cubensis</name>
    <dbReference type="NCBI Taxonomy" id="181762"/>
    <lineage>
        <taxon>Eukaryota</taxon>
        <taxon>Fungi</taxon>
        <taxon>Dikarya</taxon>
        <taxon>Basidiomycota</taxon>
        <taxon>Agaricomycotina</taxon>
        <taxon>Agaricomycetes</taxon>
        <taxon>Agaricomycetidae</taxon>
        <taxon>Agaricales</taxon>
        <taxon>Agaricineae</taxon>
        <taxon>Strophariaceae</taxon>
        <taxon>Psilocybe</taxon>
    </lineage>
</organism>
<evidence type="ECO:0008006" key="2">
    <source>
        <dbReference type="Google" id="ProtNLM"/>
    </source>
</evidence>
<protein>
    <recommendedName>
        <fullName evidence="2">F-box domain-containing protein</fullName>
    </recommendedName>
</protein>
<sequence length="550" mass="63613">MDLLHDSQEDLEGMQVYENCKISDGQPCLSCRRYVEFEKQVVSLKMSFMQQLQKMRDQQRRLRTKINRGHDPLVRVLPSEVMASVFECYVDSQNSVEKSCQQVYNCCAPLILGAVSQSWRRIAWSSPQLWTHISINPRGYEHWTCLEVAQECLSRSGQLPLSIEVSLYHPDLNHQIRNRQGIFRQVIDLVNRYSSRWQDLRVICRSEILPLFTGNAQGTPIIRKLLLEYPFDTYNRVEGDAKFKVEGLKPRPTHVSLSNFGFQSLDIDWLRVTNVQFHKTKITLDQFFQLLQQAPELMDCQLSCISDSERSFRYPMNEIPIVHHALRSLEIGKYQGKELGLFFSFPELTHLTIEHITDPESRVLLNSIVPLIERSSCQLTYLRLHNVLCNRESFIGLLRTTPSLHRLELSICKASLDVLQFLADTSVAQFSGEDACHQNSFLPNLQSIHYSDVRPVWDPAFWALIPTIPGLPSEFHNPQRRPLTKVEFACRQARWSDPKPLSMVCKDQNVVARFIELMKLGISFHLTHANVDMLKNSIIHHGFDIHEAVE</sequence>
<reference evidence="1" key="1">
    <citation type="submission" date="2021-02" db="EMBL/GenBank/DDBJ databases">
        <title>Psilocybe cubensis genome.</title>
        <authorList>
            <person name="Mckernan K.J."/>
            <person name="Crawford S."/>
            <person name="Trippe A."/>
            <person name="Kane L.T."/>
            <person name="Mclaughlin S."/>
        </authorList>
    </citation>
    <scope>NUCLEOTIDE SEQUENCE [LARGE SCALE GENOMIC DNA]</scope>
    <source>
        <strain evidence="1">MGC-MH-2018</strain>
    </source>
</reference>
<dbReference type="SUPFAM" id="SSF52047">
    <property type="entry name" value="RNI-like"/>
    <property type="match status" value="1"/>
</dbReference>
<dbReference type="EMBL" id="JAFIQS010000006">
    <property type="protein sequence ID" value="KAG5168323.1"/>
    <property type="molecule type" value="Genomic_DNA"/>
</dbReference>
<proteinExistence type="predicted"/>
<dbReference type="OrthoDB" id="2269034at2759"/>
<accession>A0A8H7XWU6</accession>